<evidence type="ECO:0000256" key="3">
    <source>
        <dbReference type="ARBA" id="ARBA00023002"/>
    </source>
</evidence>
<comment type="cofactor">
    <cofactor evidence="1">
        <name>thiamine diphosphate</name>
        <dbReference type="ChEBI" id="CHEBI:58937"/>
    </cofactor>
</comment>
<comment type="similarity">
    <text evidence="2">Belongs to the alpha-ketoglutarate dehydrogenase family.</text>
</comment>
<accession>A0ABP1FRJ3</accession>
<keyword evidence="3" id="KW-0560">Oxidoreductase</keyword>
<dbReference type="Gene3D" id="1.10.287.1150">
    <property type="entry name" value="TPP helical domain"/>
    <property type="match status" value="1"/>
</dbReference>
<evidence type="ECO:0000313" key="7">
    <source>
        <dbReference type="EMBL" id="CAL5220687.1"/>
    </source>
</evidence>
<evidence type="ECO:0000256" key="4">
    <source>
        <dbReference type="ARBA" id="ARBA00023052"/>
    </source>
</evidence>
<dbReference type="Pfam" id="PF02779">
    <property type="entry name" value="Transket_pyr"/>
    <property type="match status" value="1"/>
</dbReference>
<dbReference type="Gene3D" id="3.40.50.970">
    <property type="match status" value="1"/>
</dbReference>
<evidence type="ECO:0000313" key="8">
    <source>
        <dbReference type="Proteomes" id="UP001497392"/>
    </source>
</evidence>
<evidence type="ECO:0000256" key="2">
    <source>
        <dbReference type="ARBA" id="ARBA00006936"/>
    </source>
</evidence>
<sequence length="1089" mass="119601">MHDFACRVGLRLARLGWPRSYSSAASSEEVADTLRLVRLLQAFRSRGHLAADLDPLKRQAGPWFKEGTHIPAYRDSFISLVEEYDAGKSPESKAAWLSSNLGMQLPPSADRSYFVGGALAAGDPGGQQHWSLPDVVDRMHAAYCGTLTAELDHLASTEQQQWLAERMENRQSLSASQSSRILRILAHADAFEAFLAKHFPHSKRFGVEGCEAVLAGADALLARCAVHGTRRVELGMAHRGRLSMLSTLLNKPPGTLFAKMENGQSDYRVGDVTYHLGETATLTYSQGAQAHKIRVSIAPNPSHLEAVDPVVMGLVRALQQRLGPSGRQRVLGLLVHGDAAFAGLGIVPECLQLSNAPGYTVGGMLHLVLNNQVGFTTAPRDGRSSAHPTCAGKAIGAPILHVNADDPEAVVTACEIAADFRHRWHKDVIVDVIGYRRHGHNELDNPQATLPLTYKKILEHPSVLSMYAKRLEERGIIQPCVVGDMREELGKHFEAELAAHESGIHRQSPQHFLATSWQGDALQALAEEPGIRAQEARQEPTGLPLQTLQWVGQSICTALPEFQLHPEVDALLKSRRAMVEGREGRVDFGMAEALAHGTLALHRGVRPPQAPQAARQASAGKDQHSAMQPEEDAVSGLNFGAYSVRLSGQDVERGTFNHRHAVLYDCTTATRRVSLNEIQPGMQEHVEVWNSPLSEAAVLGFEYGHSLGSERQGLTVWEAQFGDFANNAQVIIDQFISAGEERWGQRSGLVLQLPHGFEGSGPDHSSARMERFLQLCNDDADHLPGSSPAQRRQIASTFDALAKDQGGRLSREHVTDALRAAGIGVNGELTDLLWTEMGLAQDAQITKEAWEGLMVQFSRRYAERQANMFVVCATTPAQVFHALRRQMNRPFVKPLVLLTPKYLLHHRPATSALADFTVGTFFNRVIDDGKASDNTRHRSVNPSTGEPFLLPAHGIKRVVLCTGQVYYHLSGARRARRIRDIVLVRLEQIAPFPSDLLIKVMAQYGSAELVWCQEEPKNMGAWSYIKPRLETAMRELGGPAGLQQRHLRYIGRTASASVATASMAIHRLETKQIVDSVLSPEPISEDHKI</sequence>
<feature type="region of interest" description="Disordered" evidence="5">
    <location>
        <begin position="606"/>
        <end position="628"/>
    </location>
</feature>
<dbReference type="InterPro" id="IPR031717">
    <property type="entry name" value="ODO-1/KGD_C"/>
</dbReference>
<dbReference type="InterPro" id="IPR011603">
    <property type="entry name" value="2oxoglutarate_DH_E1"/>
</dbReference>
<dbReference type="SMART" id="SM00861">
    <property type="entry name" value="Transket_pyr"/>
    <property type="match status" value="1"/>
</dbReference>
<dbReference type="InterPro" id="IPR001017">
    <property type="entry name" value="DH_E1"/>
</dbReference>
<dbReference type="InterPro" id="IPR042179">
    <property type="entry name" value="KGD_C_sf"/>
</dbReference>
<gene>
    <name evidence="7" type="primary">g2736</name>
    <name evidence="7" type="ORF">VP750_LOCUS2346</name>
</gene>
<dbReference type="PANTHER" id="PTHR23152">
    <property type="entry name" value="2-OXOGLUTARATE DEHYDROGENASE"/>
    <property type="match status" value="1"/>
</dbReference>
<evidence type="ECO:0000256" key="1">
    <source>
        <dbReference type="ARBA" id="ARBA00001964"/>
    </source>
</evidence>
<dbReference type="SUPFAM" id="SSF52518">
    <property type="entry name" value="Thiamin diphosphate-binding fold (THDP-binding)"/>
    <property type="match status" value="3"/>
</dbReference>
<evidence type="ECO:0000259" key="6">
    <source>
        <dbReference type="SMART" id="SM00861"/>
    </source>
</evidence>
<dbReference type="Pfam" id="PF16870">
    <property type="entry name" value="OxoGdeHyase_C"/>
    <property type="match status" value="1"/>
</dbReference>
<keyword evidence="4" id="KW-0786">Thiamine pyrophosphate</keyword>
<dbReference type="PANTHER" id="PTHR23152:SF35">
    <property type="entry name" value="2-OXOGLUTARATE DEHYDROGENASE E1 COMPONENT"/>
    <property type="match status" value="1"/>
</dbReference>
<dbReference type="SUPFAM" id="SSF47473">
    <property type="entry name" value="EF-hand"/>
    <property type="match status" value="1"/>
</dbReference>
<dbReference type="Gene3D" id="3.40.50.12470">
    <property type="match status" value="3"/>
</dbReference>
<protein>
    <submittedName>
        <fullName evidence="7">G2736 protein</fullName>
    </submittedName>
</protein>
<proteinExistence type="inferred from homology"/>
<dbReference type="InterPro" id="IPR029061">
    <property type="entry name" value="THDP-binding"/>
</dbReference>
<comment type="caution">
    <text evidence="7">The sequence shown here is derived from an EMBL/GenBank/DDBJ whole genome shotgun (WGS) entry which is preliminary data.</text>
</comment>
<dbReference type="Pfam" id="PF00676">
    <property type="entry name" value="E1_dh"/>
    <property type="match status" value="1"/>
</dbReference>
<dbReference type="InterPro" id="IPR011992">
    <property type="entry name" value="EF-hand-dom_pair"/>
</dbReference>
<dbReference type="Gene3D" id="3.40.50.11610">
    <property type="entry name" value="Multifunctional 2-oxoglutarate metabolism enzyme, C-terminal domain"/>
    <property type="match status" value="2"/>
</dbReference>
<dbReference type="Proteomes" id="UP001497392">
    <property type="component" value="Unassembled WGS sequence"/>
</dbReference>
<dbReference type="EMBL" id="CAXHTA020000004">
    <property type="protein sequence ID" value="CAL5220687.1"/>
    <property type="molecule type" value="Genomic_DNA"/>
</dbReference>
<dbReference type="InterPro" id="IPR005475">
    <property type="entry name" value="Transketolase-like_Pyr-bd"/>
</dbReference>
<keyword evidence="8" id="KW-1185">Reference proteome</keyword>
<dbReference type="CDD" id="cd02016">
    <property type="entry name" value="TPP_E1_OGDC_like"/>
    <property type="match status" value="1"/>
</dbReference>
<evidence type="ECO:0000256" key="5">
    <source>
        <dbReference type="SAM" id="MobiDB-lite"/>
    </source>
</evidence>
<dbReference type="PIRSF" id="PIRSF000157">
    <property type="entry name" value="Oxoglu_dh_E1"/>
    <property type="match status" value="1"/>
</dbReference>
<reference evidence="7 8" key="1">
    <citation type="submission" date="2024-06" db="EMBL/GenBank/DDBJ databases">
        <authorList>
            <person name="Kraege A."/>
            <person name="Thomma B."/>
        </authorList>
    </citation>
    <scope>NUCLEOTIDE SEQUENCE [LARGE SCALE GENOMIC DNA]</scope>
</reference>
<organism evidence="7 8">
    <name type="scientific">Coccomyxa viridis</name>
    <dbReference type="NCBI Taxonomy" id="1274662"/>
    <lineage>
        <taxon>Eukaryota</taxon>
        <taxon>Viridiplantae</taxon>
        <taxon>Chlorophyta</taxon>
        <taxon>core chlorophytes</taxon>
        <taxon>Trebouxiophyceae</taxon>
        <taxon>Trebouxiophyceae incertae sedis</taxon>
        <taxon>Coccomyxaceae</taxon>
        <taxon>Coccomyxa</taxon>
    </lineage>
</organism>
<feature type="domain" description="Transketolase-like pyrimidine-binding" evidence="6">
    <location>
        <begin position="624"/>
        <end position="817"/>
    </location>
</feature>
<name>A0ABP1FRJ3_9CHLO</name>